<evidence type="ECO:0000256" key="5">
    <source>
        <dbReference type="ARBA" id="ARBA00022801"/>
    </source>
</evidence>
<evidence type="ECO:0000313" key="12">
    <source>
        <dbReference type="EMBL" id="MBA0862289.1"/>
    </source>
</evidence>
<dbReference type="SMART" id="SM00332">
    <property type="entry name" value="PP2Cc"/>
    <property type="match status" value="1"/>
</dbReference>
<evidence type="ECO:0000256" key="4">
    <source>
        <dbReference type="ARBA" id="ARBA00022723"/>
    </source>
</evidence>
<dbReference type="EC" id="3.1.3.16" evidence="3"/>
<dbReference type="GO" id="GO:0046872">
    <property type="term" value="F:metal ion binding"/>
    <property type="evidence" value="ECO:0007669"/>
    <property type="project" value="UniProtKB-KW"/>
</dbReference>
<evidence type="ECO:0000256" key="9">
    <source>
        <dbReference type="RuleBase" id="RU003465"/>
    </source>
</evidence>
<proteinExistence type="inferred from homology"/>
<feature type="domain" description="PPM-type phosphatase" evidence="11">
    <location>
        <begin position="162"/>
        <end position="474"/>
    </location>
</feature>
<evidence type="ECO:0000259" key="11">
    <source>
        <dbReference type="PROSITE" id="PS51746"/>
    </source>
</evidence>
<dbReference type="PROSITE" id="PS51746">
    <property type="entry name" value="PPM_2"/>
    <property type="match status" value="1"/>
</dbReference>
<feature type="region of interest" description="Disordered" evidence="10">
    <location>
        <begin position="136"/>
        <end position="167"/>
    </location>
</feature>
<protein>
    <recommendedName>
        <fullName evidence="3">protein-serine/threonine phosphatase</fullName>
        <ecNumber evidence="3">3.1.3.16</ecNumber>
    </recommendedName>
</protein>
<comment type="cofactor">
    <cofactor evidence="1">
        <name>Mn(2+)</name>
        <dbReference type="ChEBI" id="CHEBI:29035"/>
    </cofactor>
</comment>
<dbReference type="InterPro" id="IPR000222">
    <property type="entry name" value="PP2C_BS"/>
</dbReference>
<dbReference type="SUPFAM" id="SSF81606">
    <property type="entry name" value="PP2C-like"/>
    <property type="match status" value="1"/>
</dbReference>
<evidence type="ECO:0000313" key="13">
    <source>
        <dbReference type="Proteomes" id="UP000593576"/>
    </source>
</evidence>
<sequence length="477" mass="52669">MKLTFQREDKVLLGYARVMREQMVVGNEYCFGQQGQFRMKLALPKIKGGFLLNNVRRRRFSMTEVYRTMLSDEDEDTPAKCRQRRRRRIEMRRHAAVSASGALRSLGQTEDPAESSDCGREGKRLHVLEAGDLLVTNSTHSSSGEEESMGGKSRAELNNGPVYGTMSISGRSREMEDAISVRTELCRPDINHRRPVHFFAVYDGHGGPHVAALCREKMHVFVEEELMRMGCTRESERGRDGSSQAAAAEEEREKRWRSAMKRSFERMDAVATNTCGSVGHHCGSHSMEVALGGSTAVVALLTPEHIVVANCGDSRAVLYRGGKAVPLSFDHKPDRPDELARIEAAGGRVIFVNGARVEGILAMSRAIAGDKYLKPIVSSEPEITFTKRQPEDECLILASDGLWDVLSSDLACEVAHECLKEGNNSVFNAGRSNQIDEGTEALYPSRSVLAAALLTRLALGRKSLDNISVIVVDLKKS</sequence>
<evidence type="ECO:0000256" key="7">
    <source>
        <dbReference type="ARBA" id="ARBA00022912"/>
    </source>
</evidence>
<keyword evidence="7 9" id="KW-0904">Protein phosphatase</keyword>
<evidence type="ECO:0000256" key="3">
    <source>
        <dbReference type="ARBA" id="ARBA00013081"/>
    </source>
</evidence>
<dbReference type="CDD" id="cd00143">
    <property type="entry name" value="PP2Cc"/>
    <property type="match status" value="1"/>
</dbReference>
<comment type="similarity">
    <text evidence="9">Belongs to the PP2C family.</text>
</comment>
<dbReference type="FunFam" id="3.60.40.10:FF:000291">
    <property type="entry name" value="Protein phosphatase 2C 50"/>
    <property type="match status" value="1"/>
</dbReference>
<dbReference type="PANTHER" id="PTHR47992">
    <property type="entry name" value="PROTEIN PHOSPHATASE"/>
    <property type="match status" value="1"/>
</dbReference>
<dbReference type="EMBL" id="JABFAF010000008">
    <property type="protein sequence ID" value="MBA0862289.1"/>
    <property type="molecule type" value="Genomic_DNA"/>
</dbReference>
<evidence type="ECO:0000256" key="2">
    <source>
        <dbReference type="ARBA" id="ARBA00001946"/>
    </source>
</evidence>
<dbReference type="AlphaFoldDB" id="A0A7J9LVP7"/>
<name>A0A7J9LVP7_GOSSC</name>
<dbReference type="OrthoDB" id="10264738at2759"/>
<dbReference type="InterPro" id="IPR015655">
    <property type="entry name" value="PP2C"/>
</dbReference>
<evidence type="ECO:0000256" key="1">
    <source>
        <dbReference type="ARBA" id="ARBA00001936"/>
    </source>
</evidence>
<keyword evidence="4" id="KW-0479">Metal-binding</keyword>
<keyword evidence="5 9" id="KW-0378">Hydrolase</keyword>
<organism evidence="12 13">
    <name type="scientific">Gossypium schwendimanii</name>
    <name type="common">Cotton</name>
    <dbReference type="NCBI Taxonomy" id="34291"/>
    <lineage>
        <taxon>Eukaryota</taxon>
        <taxon>Viridiplantae</taxon>
        <taxon>Streptophyta</taxon>
        <taxon>Embryophyta</taxon>
        <taxon>Tracheophyta</taxon>
        <taxon>Spermatophyta</taxon>
        <taxon>Magnoliopsida</taxon>
        <taxon>eudicotyledons</taxon>
        <taxon>Gunneridae</taxon>
        <taxon>Pentapetalae</taxon>
        <taxon>rosids</taxon>
        <taxon>malvids</taxon>
        <taxon>Malvales</taxon>
        <taxon>Malvaceae</taxon>
        <taxon>Malvoideae</taxon>
        <taxon>Gossypium</taxon>
    </lineage>
</organism>
<evidence type="ECO:0000256" key="6">
    <source>
        <dbReference type="ARBA" id="ARBA00022842"/>
    </source>
</evidence>
<evidence type="ECO:0000256" key="8">
    <source>
        <dbReference type="ARBA" id="ARBA00023211"/>
    </source>
</evidence>
<dbReference type="GO" id="GO:0004722">
    <property type="term" value="F:protein serine/threonine phosphatase activity"/>
    <property type="evidence" value="ECO:0007669"/>
    <property type="project" value="UniProtKB-EC"/>
</dbReference>
<comment type="caution">
    <text evidence="12">The sequence shown here is derived from an EMBL/GenBank/DDBJ whole genome shotgun (WGS) entry which is preliminary data.</text>
</comment>
<accession>A0A7J9LVP7</accession>
<gene>
    <name evidence="12" type="ORF">Goshw_006797</name>
</gene>
<reference evidence="12 13" key="1">
    <citation type="journal article" date="2019" name="Genome Biol. Evol.">
        <title>Insights into the evolution of the New World diploid cottons (Gossypium, subgenus Houzingenia) based on genome sequencing.</title>
        <authorList>
            <person name="Grover C.E."/>
            <person name="Arick M.A. 2nd"/>
            <person name="Thrash A."/>
            <person name="Conover J.L."/>
            <person name="Sanders W.S."/>
            <person name="Peterson D.G."/>
            <person name="Frelichowski J.E."/>
            <person name="Scheffler J.A."/>
            <person name="Scheffler B.E."/>
            <person name="Wendel J.F."/>
        </authorList>
    </citation>
    <scope>NUCLEOTIDE SEQUENCE [LARGE SCALE GENOMIC DNA]</scope>
    <source>
        <strain evidence="12">1</strain>
        <tissue evidence="12">Leaf</tissue>
    </source>
</reference>
<dbReference type="InterPro" id="IPR036457">
    <property type="entry name" value="PPM-type-like_dom_sf"/>
</dbReference>
<dbReference type="Proteomes" id="UP000593576">
    <property type="component" value="Unassembled WGS sequence"/>
</dbReference>
<dbReference type="Pfam" id="PF00481">
    <property type="entry name" value="PP2C"/>
    <property type="match status" value="1"/>
</dbReference>
<comment type="cofactor">
    <cofactor evidence="2">
        <name>Mg(2+)</name>
        <dbReference type="ChEBI" id="CHEBI:18420"/>
    </cofactor>
</comment>
<keyword evidence="13" id="KW-1185">Reference proteome</keyword>
<evidence type="ECO:0000256" key="10">
    <source>
        <dbReference type="SAM" id="MobiDB-lite"/>
    </source>
</evidence>
<feature type="region of interest" description="Disordered" evidence="10">
    <location>
        <begin position="233"/>
        <end position="254"/>
    </location>
</feature>
<keyword evidence="6" id="KW-0460">Magnesium</keyword>
<dbReference type="PROSITE" id="PS01032">
    <property type="entry name" value="PPM_1"/>
    <property type="match status" value="1"/>
</dbReference>
<dbReference type="Gene3D" id="3.60.40.10">
    <property type="entry name" value="PPM-type phosphatase domain"/>
    <property type="match status" value="1"/>
</dbReference>
<keyword evidence="8" id="KW-0464">Manganese</keyword>
<dbReference type="InterPro" id="IPR001932">
    <property type="entry name" value="PPM-type_phosphatase-like_dom"/>
</dbReference>